<evidence type="ECO:0000313" key="1">
    <source>
        <dbReference type="EMBL" id="SSX23257.1"/>
    </source>
</evidence>
<protein>
    <submittedName>
        <fullName evidence="1">CSON008583 protein</fullName>
    </submittedName>
</protein>
<gene>
    <name evidence="1" type="primary">CSON008583</name>
</gene>
<reference evidence="1" key="1">
    <citation type="submission" date="2018-07" db="EMBL/GenBank/DDBJ databases">
        <authorList>
            <person name="Quirk P.G."/>
            <person name="Krulwich T.A."/>
        </authorList>
    </citation>
    <scope>NUCLEOTIDE SEQUENCE</scope>
</reference>
<dbReference type="EMBL" id="UFQT01000325">
    <property type="protein sequence ID" value="SSX23257.1"/>
    <property type="molecule type" value="Genomic_DNA"/>
</dbReference>
<organism evidence="1">
    <name type="scientific">Culicoides sonorensis</name>
    <name type="common">Biting midge</name>
    <dbReference type="NCBI Taxonomy" id="179676"/>
    <lineage>
        <taxon>Eukaryota</taxon>
        <taxon>Metazoa</taxon>
        <taxon>Ecdysozoa</taxon>
        <taxon>Arthropoda</taxon>
        <taxon>Hexapoda</taxon>
        <taxon>Insecta</taxon>
        <taxon>Pterygota</taxon>
        <taxon>Neoptera</taxon>
        <taxon>Endopterygota</taxon>
        <taxon>Diptera</taxon>
        <taxon>Nematocera</taxon>
        <taxon>Chironomoidea</taxon>
        <taxon>Ceratopogonidae</taxon>
        <taxon>Ceratopogoninae</taxon>
        <taxon>Culicoides</taxon>
        <taxon>Monoculicoides</taxon>
    </lineage>
</organism>
<name>A0A336M4D1_CULSO</name>
<accession>A0A336M4D1</accession>
<sequence length="62" mass="7129">MKINARQILRLLAGDESLLLESFENTAFFLFLRDESDFPRSVEVSSVFGILSVLEFKFSLNK</sequence>
<proteinExistence type="predicted"/>
<dbReference type="VEuPathDB" id="VectorBase:CSON008583"/>
<dbReference type="AlphaFoldDB" id="A0A336M4D1"/>